<comment type="caution">
    <text evidence="2">The sequence shown here is derived from an EMBL/GenBank/DDBJ whole genome shotgun (WGS) entry which is preliminary data.</text>
</comment>
<sequence>MKSALRLATALVATLSLAAGTPAVATPAHHSQWTALAYTPAPADNPLKGFLPYAGDYATFPYSMEWFYLPLRDVMTGPKQFRWDALEQQLDAIAARGHQAVFRFYVDYPGRPTGIPQYLLDQGLLTRPYPDFGNNGVSVAPDWSDPRLVSALENFITAFGRRYDGDPRIGFVTLGLIGFWGEWHTWPYDGWTQPENWMPDTAILTRILDRYERAFDETRLLARYPSPENKDLGIGYHDDSFAFETLPPTSWHFVQRLVDNGVTEKWRQEPIGGELRPEIQTCLWDEPVSCPQYEDFAASVDQTHASWLINHAAFAGTGYTGDNKERALVASRSLGYELTVTEAALSRERVSVRIANRGAAPFYYDWRAELAAVDRHGRVVRRWHTPWTMTGIQPGADPVTLSTRVDTRGLRRGSYDIVLRVPNPLRNGIPLRFANTSQDNASGWLRLGAVTTR</sequence>
<dbReference type="RefSeq" id="WP_203713993.1">
    <property type="nucleotide sequence ID" value="NZ_BONE01000024.1"/>
</dbReference>
<organism evidence="2 3">
    <name type="scientific">Asanoa siamensis</name>
    <dbReference type="NCBI Taxonomy" id="926357"/>
    <lineage>
        <taxon>Bacteria</taxon>
        <taxon>Bacillati</taxon>
        <taxon>Actinomycetota</taxon>
        <taxon>Actinomycetes</taxon>
        <taxon>Micromonosporales</taxon>
        <taxon>Micromonosporaceae</taxon>
        <taxon>Asanoa</taxon>
    </lineage>
</organism>
<proteinExistence type="predicted"/>
<accession>A0ABQ4CRD7</accession>
<reference evidence="2 3" key="1">
    <citation type="submission" date="2021-01" db="EMBL/GenBank/DDBJ databases">
        <title>Whole genome shotgun sequence of Asanoa siamensis NBRC 107932.</title>
        <authorList>
            <person name="Komaki H."/>
            <person name="Tamura T."/>
        </authorList>
    </citation>
    <scope>NUCLEOTIDE SEQUENCE [LARGE SCALE GENOMIC DNA]</scope>
    <source>
        <strain evidence="2 3">NBRC 107932</strain>
    </source>
</reference>
<dbReference type="InterPro" id="IPR017853">
    <property type="entry name" value="GH"/>
</dbReference>
<evidence type="ECO:0000313" key="3">
    <source>
        <dbReference type="Proteomes" id="UP000604117"/>
    </source>
</evidence>
<gene>
    <name evidence="2" type="ORF">Asi02nite_33820</name>
</gene>
<evidence type="ECO:0000256" key="1">
    <source>
        <dbReference type="SAM" id="SignalP"/>
    </source>
</evidence>
<keyword evidence="1" id="KW-0732">Signal</keyword>
<dbReference type="Gene3D" id="3.20.20.80">
    <property type="entry name" value="Glycosidases"/>
    <property type="match status" value="1"/>
</dbReference>
<dbReference type="Proteomes" id="UP000604117">
    <property type="component" value="Unassembled WGS sequence"/>
</dbReference>
<name>A0ABQ4CRD7_9ACTN</name>
<feature type="signal peptide" evidence="1">
    <location>
        <begin position="1"/>
        <end position="18"/>
    </location>
</feature>
<dbReference type="EMBL" id="BONE01000024">
    <property type="protein sequence ID" value="GIF73864.1"/>
    <property type="molecule type" value="Genomic_DNA"/>
</dbReference>
<protein>
    <submittedName>
        <fullName evidence="2">Beta-galactosidase</fullName>
    </submittedName>
</protein>
<keyword evidence="3" id="KW-1185">Reference proteome</keyword>
<dbReference type="SUPFAM" id="SSF51445">
    <property type="entry name" value="(Trans)glycosidases"/>
    <property type="match status" value="1"/>
</dbReference>
<evidence type="ECO:0000313" key="2">
    <source>
        <dbReference type="EMBL" id="GIF73864.1"/>
    </source>
</evidence>
<feature type="chain" id="PRO_5047479236" evidence="1">
    <location>
        <begin position="19"/>
        <end position="453"/>
    </location>
</feature>